<dbReference type="Proteomes" id="UP000194204">
    <property type="component" value="Unassembled WGS sequence"/>
</dbReference>
<dbReference type="OrthoDB" id="5572038at2"/>
<name>A0A1Y2SUL2_9GAMM</name>
<comment type="caution">
    <text evidence="1">The sequence shown here is derived from an EMBL/GenBank/DDBJ whole genome shotgun (WGS) entry which is preliminary data.</text>
</comment>
<reference evidence="1 2" key="1">
    <citation type="submission" date="2017-01" db="EMBL/GenBank/DDBJ databases">
        <title>Deconstructing symbiosis and pathogenesis requirements using a combined genomic-metabolomic approach.</title>
        <authorList>
            <person name="Tobias N.J."/>
            <person name="Wolff H."/>
            <person name="Djahanschiri B."/>
            <person name="Ebersberger I."/>
            <person name="Bode H.B."/>
        </authorList>
    </citation>
    <scope>NUCLEOTIDE SEQUENCE [LARGE SCALE GENOMIC DNA]</scope>
    <source>
        <strain evidence="1 2">DSM 4764</strain>
    </source>
</reference>
<accession>A0A1Y2SUL2</accession>
<dbReference type="AlphaFoldDB" id="A0A1Y2SUL2"/>
<proteinExistence type="predicted"/>
<organism evidence="1 2">
    <name type="scientific">Xenorhabdus beddingii</name>
    <dbReference type="NCBI Taxonomy" id="40578"/>
    <lineage>
        <taxon>Bacteria</taxon>
        <taxon>Pseudomonadati</taxon>
        <taxon>Pseudomonadota</taxon>
        <taxon>Gammaproteobacteria</taxon>
        <taxon>Enterobacterales</taxon>
        <taxon>Morganellaceae</taxon>
        <taxon>Xenorhabdus</taxon>
    </lineage>
</organism>
<protein>
    <submittedName>
        <fullName evidence="1">Uncharacterized protein</fullName>
    </submittedName>
</protein>
<gene>
    <name evidence="1" type="ORF">Xbed_00313</name>
</gene>
<sequence>MSIENILKNTLIHTRKFFNLKCGNRLYRDPKTLSEPKRQFYSWENIMAKNRLLKKTRNEYLITNNPYERNNILLKVQGNNHVGNCDQFSYMALEYLVENSKSIWALYQKPFDIALIGVTSCLNNFGHVFVALSFDCQYPLDQLFIRKEKIDVWICDAWANIACQSYKYPFEWIIKMLKWNAAGKALFSSGKTITPIESQVLQLMKNKNKNKLKVMYKEHIDFTRHSTQ</sequence>
<dbReference type="EMBL" id="MUBK01000002">
    <property type="protein sequence ID" value="OTA21566.1"/>
    <property type="molecule type" value="Genomic_DNA"/>
</dbReference>
<keyword evidence="2" id="KW-1185">Reference proteome</keyword>
<evidence type="ECO:0000313" key="2">
    <source>
        <dbReference type="Proteomes" id="UP000194204"/>
    </source>
</evidence>
<dbReference type="STRING" id="40578.Xbed_00313"/>
<evidence type="ECO:0000313" key="1">
    <source>
        <dbReference type="EMBL" id="OTA21566.1"/>
    </source>
</evidence>
<dbReference type="RefSeq" id="WP_139837442.1">
    <property type="nucleotide sequence ID" value="NZ_CAWNHF010000112.1"/>
</dbReference>